<name>A0A5M3W5B1_9ACTN</name>
<gene>
    <name evidence="2" type="ORF">Acor_60400</name>
</gene>
<reference evidence="2 3" key="1">
    <citation type="submission" date="2019-10" db="EMBL/GenBank/DDBJ databases">
        <title>Whole genome shotgun sequence of Acrocarpospora corrugata NBRC 13972.</title>
        <authorList>
            <person name="Ichikawa N."/>
            <person name="Kimura A."/>
            <person name="Kitahashi Y."/>
            <person name="Komaki H."/>
            <person name="Oguchi A."/>
        </authorList>
    </citation>
    <scope>NUCLEOTIDE SEQUENCE [LARGE SCALE GENOMIC DNA]</scope>
    <source>
        <strain evidence="2 3">NBRC 13972</strain>
    </source>
</reference>
<proteinExistence type="predicted"/>
<accession>A0A5M3W5B1</accession>
<comment type="caution">
    <text evidence="2">The sequence shown here is derived from an EMBL/GenBank/DDBJ whole genome shotgun (WGS) entry which is preliminary data.</text>
</comment>
<feature type="region of interest" description="Disordered" evidence="1">
    <location>
        <begin position="1"/>
        <end position="43"/>
    </location>
</feature>
<evidence type="ECO:0000313" key="2">
    <source>
        <dbReference type="EMBL" id="GES03974.1"/>
    </source>
</evidence>
<keyword evidence="3" id="KW-1185">Reference proteome</keyword>
<sequence>MGPPVATLSPVANLPRIPSSGSSAADLLVPARHRQGGRRTVRRKQSKLGDLFYNGVATRADDLIDQWKRETSYEEKP</sequence>
<protein>
    <submittedName>
        <fullName evidence="2">Uncharacterized protein</fullName>
    </submittedName>
</protein>
<dbReference type="Proteomes" id="UP000334990">
    <property type="component" value="Unassembled WGS sequence"/>
</dbReference>
<evidence type="ECO:0000313" key="3">
    <source>
        <dbReference type="Proteomes" id="UP000334990"/>
    </source>
</evidence>
<dbReference type="EMBL" id="BLAD01000075">
    <property type="protein sequence ID" value="GES03974.1"/>
    <property type="molecule type" value="Genomic_DNA"/>
</dbReference>
<dbReference type="AlphaFoldDB" id="A0A5M3W5B1"/>
<organism evidence="2 3">
    <name type="scientific">Acrocarpospora corrugata</name>
    <dbReference type="NCBI Taxonomy" id="35763"/>
    <lineage>
        <taxon>Bacteria</taxon>
        <taxon>Bacillati</taxon>
        <taxon>Actinomycetota</taxon>
        <taxon>Actinomycetes</taxon>
        <taxon>Streptosporangiales</taxon>
        <taxon>Streptosporangiaceae</taxon>
        <taxon>Acrocarpospora</taxon>
    </lineage>
</organism>
<feature type="compositionally biased region" description="Basic residues" evidence="1">
    <location>
        <begin position="31"/>
        <end position="43"/>
    </location>
</feature>
<evidence type="ECO:0000256" key="1">
    <source>
        <dbReference type="SAM" id="MobiDB-lite"/>
    </source>
</evidence>